<dbReference type="RefSeq" id="WP_344913005.1">
    <property type="nucleotide sequence ID" value="NZ_BAABDL010000118.1"/>
</dbReference>
<protein>
    <submittedName>
        <fullName evidence="2">Flavin-based extracellular electron transfer system protein EetA</fullName>
    </submittedName>
</protein>
<feature type="transmembrane region" description="Helical" evidence="1">
    <location>
        <begin position="12"/>
        <end position="32"/>
    </location>
</feature>
<proteinExistence type="predicted"/>
<keyword evidence="1" id="KW-1133">Transmembrane helix</keyword>
<comment type="caution">
    <text evidence="2">The sequence shown here is derived from an EMBL/GenBank/DDBJ whole genome shotgun (WGS) entry which is preliminary data.</text>
</comment>
<sequence length="140" mass="15674">MRNVITTLKIGDIMIIILLLLISFTPLAIFTWQQAQVDGEKLIAVISLENEVTHEINLSEHVGHELFDIVTHDHEINTIELSDGRIQIKSATCNDQVCVRTGFINRAGQTIICLPHQLVIEIQNVGDEHIVDDQVDIISS</sequence>
<keyword evidence="3" id="KW-1185">Reference proteome</keyword>
<reference evidence="3" key="1">
    <citation type="journal article" date="2019" name="Int. J. Syst. Evol. Microbiol.">
        <title>The Global Catalogue of Microorganisms (GCM) 10K type strain sequencing project: providing services to taxonomists for standard genome sequencing and annotation.</title>
        <authorList>
            <consortium name="The Broad Institute Genomics Platform"/>
            <consortium name="The Broad Institute Genome Sequencing Center for Infectious Disease"/>
            <person name="Wu L."/>
            <person name="Ma J."/>
        </authorList>
    </citation>
    <scope>NUCLEOTIDE SEQUENCE [LARGE SCALE GENOMIC DNA]</scope>
    <source>
        <strain evidence="3">JCM 17250</strain>
    </source>
</reference>
<dbReference type="EMBL" id="BAABDL010000118">
    <property type="protein sequence ID" value="GAA4076173.1"/>
    <property type="molecule type" value="Genomic_DNA"/>
</dbReference>
<name>A0ABP7VXY9_9BACI</name>
<keyword evidence="1" id="KW-0472">Membrane</keyword>
<dbReference type="Proteomes" id="UP001501734">
    <property type="component" value="Unassembled WGS sequence"/>
</dbReference>
<dbReference type="Gene3D" id="2.60.320.10">
    <property type="entry name" value="N-utilization substance G protein NusG, insert domain"/>
    <property type="match status" value="1"/>
</dbReference>
<dbReference type="InterPro" id="IPR038690">
    <property type="entry name" value="NusG_2_sf"/>
</dbReference>
<keyword evidence="1" id="KW-0812">Transmembrane</keyword>
<gene>
    <name evidence="2" type="primary">eetA</name>
    <name evidence="2" type="ORF">GCM10022410_21310</name>
</gene>
<accession>A0ABP7VXY9</accession>
<evidence type="ECO:0000256" key="1">
    <source>
        <dbReference type="SAM" id="Phobius"/>
    </source>
</evidence>
<evidence type="ECO:0000313" key="2">
    <source>
        <dbReference type="EMBL" id="GAA4076173.1"/>
    </source>
</evidence>
<dbReference type="Pfam" id="PF07009">
    <property type="entry name" value="NusG_II"/>
    <property type="match status" value="1"/>
</dbReference>
<evidence type="ECO:0000313" key="3">
    <source>
        <dbReference type="Proteomes" id="UP001501734"/>
    </source>
</evidence>
<organism evidence="2 3">
    <name type="scientific">Amphibacillus indicireducens</name>
    <dbReference type="NCBI Taxonomy" id="1076330"/>
    <lineage>
        <taxon>Bacteria</taxon>
        <taxon>Bacillati</taxon>
        <taxon>Bacillota</taxon>
        <taxon>Bacilli</taxon>
        <taxon>Bacillales</taxon>
        <taxon>Bacillaceae</taxon>
        <taxon>Amphibacillus</taxon>
    </lineage>
</organism>